<evidence type="ECO:0000256" key="4">
    <source>
        <dbReference type="ARBA" id="ARBA00023125"/>
    </source>
</evidence>
<dbReference type="InterPro" id="IPR011991">
    <property type="entry name" value="ArsR-like_HTH"/>
</dbReference>
<keyword evidence="4" id="KW-0238">DNA-binding</keyword>
<dbReference type="Gene3D" id="2.30.30.100">
    <property type="match status" value="1"/>
</dbReference>
<evidence type="ECO:0000256" key="6">
    <source>
        <dbReference type="ARBA" id="ARBA00024227"/>
    </source>
</evidence>
<protein>
    <recommendedName>
        <fullName evidence="6">biotin--[biotin carboxyl-carrier protein] ligase</fullName>
        <ecNumber evidence="6">6.3.4.15</ecNumber>
    </recommendedName>
</protein>
<dbReference type="PROSITE" id="PS51733">
    <property type="entry name" value="BPL_LPL_CATALYTIC"/>
    <property type="match status" value="1"/>
</dbReference>
<reference evidence="9" key="1">
    <citation type="submission" date="2015-01" db="EMBL/GenBank/DDBJ databases">
        <authorList>
            <person name="Andreevskaya M."/>
        </authorList>
    </citation>
    <scope>NUCLEOTIDE SEQUENCE [LARGE SCALE GENOMIC DNA]</scope>
    <source>
        <strain evidence="9">MKFS47</strain>
    </source>
</reference>
<dbReference type="InterPro" id="IPR004408">
    <property type="entry name" value="Biotin_CoA_COase_ligase"/>
</dbReference>
<dbReference type="InterPro" id="IPR003142">
    <property type="entry name" value="BPL_C"/>
</dbReference>
<dbReference type="InterPro" id="IPR045864">
    <property type="entry name" value="aa-tRNA-synth_II/BPL/LPL"/>
</dbReference>
<dbReference type="EMBL" id="LN774769">
    <property type="protein sequence ID" value="CEN28069.1"/>
    <property type="molecule type" value="Genomic_DNA"/>
</dbReference>
<dbReference type="SUPFAM" id="SSF55681">
    <property type="entry name" value="Class II aaRS and biotin synthetases"/>
    <property type="match status" value="1"/>
</dbReference>
<dbReference type="InterPro" id="IPR013196">
    <property type="entry name" value="HTH_11"/>
</dbReference>
<dbReference type="CDD" id="cd00090">
    <property type="entry name" value="HTH_ARSR"/>
    <property type="match status" value="1"/>
</dbReference>
<dbReference type="Pfam" id="PF08279">
    <property type="entry name" value="HTH_11"/>
    <property type="match status" value="1"/>
</dbReference>
<name>A0A0D6DWA4_9LACT</name>
<dbReference type="KEGG" id="lpk:LACPI_0869"/>
<organism evidence="8 9">
    <name type="scientific">Pseudolactococcus piscium MKFS47</name>
    <dbReference type="NCBI Taxonomy" id="297352"/>
    <lineage>
        <taxon>Bacteria</taxon>
        <taxon>Bacillati</taxon>
        <taxon>Bacillota</taxon>
        <taxon>Bacilli</taxon>
        <taxon>Lactobacillales</taxon>
        <taxon>Streptococcaceae</taxon>
        <taxon>Pseudolactococcus</taxon>
    </lineage>
</organism>
<evidence type="ECO:0000259" key="7">
    <source>
        <dbReference type="PROSITE" id="PS51733"/>
    </source>
</evidence>
<evidence type="ECO:0000313" key="8">
    <source>
        <dbReference type="EMBL" id="CEN28069.1"/>
    </source>
</evidence>
<gene>
    <name evidence="8" type="ORF">LACPI_0869</name>
</gene>
<dbReference type="GO" id="GO:0005524">
    <property type="term" value="F:ATP binding"/>
    <property type="evidence" value="ECO:0007669"/>
    <property type="project" value="UniProtKB-KW"/>
</dbReference>
<keyword evidence="1 8" id="KW-0436">Ligase</keyword>
<dbReference type="HOGENOM" id="CLU_051096_0_1_9"/>
<dbReference type="PANTHER" id="PTHR12835">
    <property type="entry name" value="BIOTIN PROTEIN LIGASE"/>
    <property type="match status" value="1"/>
</dbReference>
<evidence type="ECO:0000313" key="9">
    <source>
        <dbReference type="Proteomes" id="UP000033166"/>
    </source>
</evidence>
<dbReference type="InterPro" id="IPR036388">
    <property type="entry name" value="WH-like_DNA-bd_sf"/>
</dbReference>
<dbReference type="SUPFAM" id="SSF46785">
    <property type="entry name" value="Winged helix' DNA-binding domain"/>
    <property type="match status" value="1"/>
</dbReference>
<dbReference type="EC" id="6.3.4.15" evidence="6"/>
<evidence type="ECO:0000256" key="2">
    <source>
        <dbReference type="ARBA" id="ARBA00022741"/>
    </source>
</evidence>
<dbReference type="GO" id="GO:0009249">
    <property type="term" value="P:protein lipoylation"/>
    <property type="evidence" value="ECO:0007669"/>
    <property type="project" value="UniProtKB-ARBA"/>
</dbReference>
<keyword evidence="5" id="KW-0092">Biotin</keyword>
<dbReference type="GO" id="GO:0004077">
    <property type="term" value="F:biotin--[biotin carboxyl-carrier protein] ligase activity"/>
    <property type="evidence" value="ECO:0007669"/>
    <property type="project" value="UniProtKB-EC"/>
</dbReference>
<dbReference type="GO" id="GO:0003677">
    <property type="term" value="F:DNA binding"/>
    <property type="evidence" value="ECO:0007669"/>
    <property type="project" value="UniProtKB-KW"/>
</dbReference>
<dbReference type="STRING" id="1364.LP2241_20438"/>
<dbReference type="AlphaFoldDB" id="A0A0D6DWA4"/>
<dbReference type="GO" id="GO:0016740">
    <property type="term" value="F:transferase activity"/>
    <property type="evidence" value="ECO:0007669"/>
    <property type="project" value="UniProtKB-ARBA"/>
</dbReference>
<dbReference type="Pfam" id="PF02237">
    <property type="entry name" value="BPL_C"/>
    <property type="match status" value="1"/>
</dbReference>
<evidence type="ECO:0000256" key="1">
    <source>
        <dbReference type="ARBA" id="ARBA00022598"/>
    </source>
</evidence>
<keyword evidence="2" id="KW-0547">Nucleotide-binding</keyword>
<proteinExistence type="predicted"/>
<dbReference type="GO" id="GO:0005737">
    <property type="term" value="C:cytoplasm"/>
    <property type="evidence" value="ECO:0007669"/>
    <property type="project" value="TreeGrafter"/>
</dbReference>
<feature type="domain" description="BPL/LPL catalytic" evidence="7">
    <location>
        <begin position="79"/>
        <end position="257"/>
    </location>
</feature>
<dbReference type="PANTHER" id="PTHR12835:SF5">
    <property type="entry name" value="BIOTIN--PROTEIN LIGASE"/>
    <property type="match status" value="1"/>
</dbReference>
<dbReference type="Pfam" id="PF03099">
    <property type="entry name" value="BPL_LplA_LipB"/>
    <property type="match status" value="1"/>
</dbReference>
<dbReference type="Gene3D" id="3.30.930.10">
    <property type="entry name" value="Bira Bifunctional Protein, Domain 2"/>
    <property type="match status" value="1"/>
</dbReference>
<dbReference type="RefSeq" id="WP_047915256.1">
    <property type="nucleotide sequence ID" value="NZ_LN774769.1"/>
</dbReference>
<dbReference type="InterPro" id="IPR004143">
    <property type="entry name" value="BPL_LPL_catalytic"/>
</dbReference>
<keyword evidence="3" id="KW-0067">ATP-binding</keyword>
<dbReference type="Gene3D" id="1.10.10.10">
    <property type="entry name" value="Winged helix-like DNA-binding domain superfamily/Winged helix DNA-binding domain"/>
    <property type="match status" value="1"/>
</dbReference>
<dbReference type="NCBIfam" id="TIGR00121">
    <property type="entry name" value="birA_ligase"/>
    <property type="match status" value="1"/>
</dbReference>
<dbReference type="Proteomes" id="UP000033166">
    <property type="component" value="Chromosome I"/>
</dbReference>
<accession>A0A0D6DWA4</accession>
<evidence type="ECO:0000256" key="3">
    <source>
        <dbReference type="ARBA" id="ARBA00022840"/>
    </source>
</evidence>
<dbReference type="InterPro" id="IPR008988">
    <property type="entry name" value="Transcriptional_repressor_C"/>
</dbReference>
<dbReference type="SUPFAM" id="SSF50037">
    <property type="entry name" value="C-terminal domain of transcriptional repressors"/>
    <property type="match status" value="1"/>
</dbReference>
<dbReference type="InterPro" id="IPR036390">
    <property type="entry name" value="WH_DNA-bd_sf"/>
</dbReference>
<evidence type="ECO:0000256" key="5">
    <source>
        <dbReference type="ARBA" id="ARBA00023267"/>
    </source>
</evidence>
<sequence>MTTSTAETILTLLVDRENEWMSGQELALELNISRAAIWKAIGKLIADGFTIESQRGPGKGYRYVASEKMSVTGISHYLSEQTQTINLQVFDTLPSTNTYAKIGLISDTITQPSVIIANIQTKGAGHFGRSFSSPAQTGLYISFALPIGPDKPVTPHLLAIASAVAVARTIKCLLAIELDFKWLNDLYYQGKKVGGILTEAVVNIESQTYSAIVIGIGLNLTNQAADLSFITKELDISRNQIAASLIDNFFDLYAHDEDKQVLADYRAHLLDLGKQVHIKYADQDIRGLSKGIDDAGYLLVETQTGLTKLSAGETR</sequence>